<dbReference type="AlphaFoldDB" id="A0A6A2Y5H0"/>
<dbReference type="Gene3D" id="3.80.10.10">
    <property type="entry name" value="Ribonuclease Inhibitor"/>
    <property type="match status" value="1"/>
</dbReference>
<dbReference type="PANTHER" id="PTHR47186">
    <property type="entry name" value="LEUCINE-RICH REPEAT-CONTAINING PROTEIN 57"/>
    <property type="match status" value="1"/>
</dbReference>
<sequence>MISLPINISVVSHLKVILSLKNSRTHKGSLTYKLDLSNSEVKCFPSLSNLGNLRKLLLKGCSFERLPESLTFGSFEWLTNLEELDLSDCKSQAEQLPSLEEAPDFKISFTLCELDLRGTSYLNLKGIDFKVLSRLSELRRLWLSKAAFDCIGSYLENLKQLEVLDLSGETVEFLPFSLASLTDLKKLLLKGCLSLNELQWLKSLSQLEEVAKEFKSGKNVDALPMELKLDPCCISKSSEIPQGDKKPMIVVHGVELLKSLNEISTLLESIRHSISSVRAECKDEDNYSDSRKHIFGDVYTTIKKIHAKEVGQSLEIHGFDDFPTGVEVLMEHAKYVFLVENGFMKNLPDLKPDSLKNISGCWLERCNNMASIVAEADKGKWGSEEK</sequence>
<reference evidence="1" key="1">
    <citation type="submission" date="2019-09" db="EMBL/GenBank/DDBJ databases">
        <title>Draft genome information of white flower Hibiscus syriacus.</title>
        <authorList>
            <person name="Kim Y.-M."/>
        </authorList>
    </citation>
    <scope>NUCLEOTIDE SEQUENCE [LARGE SCALE GENOMIC DNA]</scope>
    <source>
        <strain evidence="1">YM2019G1</strain>
    </source>
</reference>
<comment type="caution">
    <text evidence="1">The sequence shown here is derived from an EMBL/GenBank/DDBJ whole genome shotgun (WGS) entry which is preliminary data.</text>
</comment>
<dbReference type="EMBL" id="VEPZ02001331">
    <property type="protein sequence ID" value="KAE8679430.1"/>
    <property type="molecule type" value="Genomic_DNA"/>
</dbReference>
<organism evidence="1 2">
    <name type="scientific">Hibiscus syriacus</name>
    <name type="common">Rose of Sharon</name>
    <dbReference type="NCBI Taxonomy" id="106335"/>
    <lineage>
        <taxon>Eukaryota</taxon>
        <taxon>Viridiplantae</taxon>
        <taxon>Streptophyta</taxon>
        <taxon>Embryophyta</taxon>
        <taxon>Tracheophyta</taxon>
        <taxon>Spermatophyta</taxon>
        <taxon>Magnoliopsida</taxon>
        <taxon>eudicotyledons</taxon>
        <taxon>Gunneridae</taxon>
        <taxon>Pentapetalae</taxon>
        <taxon>rosids</taxon>
        <taxon>malvids</taxon>
        <taxon>Malvales</taxon>
        <taxon>Malvaceae</taxon>
        <taxon>Malvoideae</taxon>
        <taxon>Hibiscus</taxon>
    </lineage>
</organism>
<dbReference type="SUPFAM" id="SSF52058">
    <property type="entry name" value="L domain-like"/>
    <property type="match status" value="1"/>
</dbReference>
<keyword evidence="2" id="KW-1185">Reference proteome</keyword>
<dbReference type="Proteomes" id="UP000436088">
    <property type="component" value="Unassembled WGS sequence"/>
</dbReference>
<dbReference type="PANTHER" id="PTHR47186:SF3">
    <property type="entry name" value="OS09G0267800 PROTEIN"/>
    <property type="match status" value="1"/>
</dbReference>
<dbReference type="InterPro" id="IPR032675">
    <property type="entry name" value="LRR_dom_sf"/>
</dbReference>
<gene>
    <name evidence="1" type="ORF">F3Y22_tig00111402pilonHSYRG01440</name>
</gene>
<name>A0A6A2Y5H0_HIBSY</name>
<evidence type="ECO:0000313" key="2">
    <source>
        <dbReference type="Proteomes" id="UP000436088"/>
    </source>
</evidence>
<proteinExistence type="predicted"/>
<evidence type="ECO:0000313" key="1">
    <source>
        <dbReference type="EMBL" id="KAE8679430.1"/>
    </source>
</evidence>
<accession>A0A6A2Y5H0</accession>
<protein>
    <submittedName>
        <fullName evidence="1">Uncharacterized protein</fullName>
    </submittedName>
</protein>